<reference evidence="2" key="1">
    <citation type="submission" date="2016-02" db="EMBL/GenBank/DDBJ databases">
        <title>Draft genome sequence of Microdochium bolleyi, a fungal endophyte of beachgrass.</title>
        <authorList>
            <consortium name="DOE Joint Genome Institute"/>
            <person name="David A.S."/>
            <person name="May G."/>
            <person name="Haridas S."/>
            <person name="Lim J."/>
            <person name="Wang M."/>
            <person name="Labutti K."/>
            <person name="Lipzen A."/>
            <person name="Barry K."/>
            <person name="Grigoriev I.V."/>
        </authorList>
    </citation>
    <scope>NUCLEOTIDE SEQUENCE [LARGE SCALE GENOMIC DNA]</scope>
    <source>
        <strain evidence="2">J235TASD1</strain>
    </source>
</reference>
<dbReference type="Proteomes" id="UP000070501">
    <property type="component" value="Unassembled WGS sequence"/>
</dbReference>
<accession>A0A136JBU3</accession>
<dbReference type="EMBL" id="KQ964247">
    <property type="protein sequence ID" value="KXJ94620.1"/>
    <property type="molecule type" value="Genomic_DNA"/>
</dbReference>
<evidence type="ECO:0000313" key="1">
    <source>
        <dbReference type="EMBL" id="KXJ94620.1"/>
    </source>
</evidence>
<protein>
    <submittedName>
        <fullName evidence="1">Uncharacterized protein</fullName>
    </submittedName>
</protein>
<name>A0A136JBU3_9PEZI</name>
<dbReference type="InParanoid" id="A0A136JBU3"/>
<organism evidence="1 2">
    <name type="scientific">Microdochium bolleyi</name>
    <dbReference type="NCBI Taxonomy" id="196109"/>
    <lineage>
        <taxon>Eukaryota</taxon>
        <taxon>Fungi</taxon>
        <taxon>Dikarya</taxon>
        <taxon>Ascomycota</taxon>
        <taxon>Pezizomycotina</taxon>
        <taxon>Sordariomycetes</taxon>
        <taxon>Xylariomycetidae</taxon>
        <taxon>Xylariales</taxon>
        <taxon>Microdochiaceae</taxon>
        <taxon>Microdochium</taxon>
    </lineage>
</organism>
<feature type="non-terminal residue" evidence="1">
    <location>
        <position position="127"/>
    </location>
</feature>
<proteinExistence type="predicted"/>
<gene>
    <name evidence="1" type="ORF">Micbo1qcDRAFT_159836</name>
</gene>
<dbReference type="AlphaFoldDB" id="A0A136JBU3"/>
<dbReference type="OrthoDB" id="4159838at2759"/>
<evidence type="ECO:0000313" key="2">
    <source>
        <dbReference type="Proteomes" id="UP000070501"/>
    </source>
</evidence>
<keyword evidence="2" id="KW-1185">Reference proteome</keyword>
<sequence>MAVEDGLWIHDFTQVLVTLCAQCSAPEESEIILGAMSNRLQFEALSMQSSATRRPDLLPHTSLFHFVRETGRKSFVLGQYRRMITHDGFSMDWLRSDDFDHLWETSIGILSKDAAASHAVALVTTLV</sequence>